<reference evidence="2 3" key="1">
    <citation type="journal article" date="2024" name="G3 (Bethesda)">
        <title>Genome assembly of Hibiscus sabdariffa L. provides insights into metabolisms of medicinal natural products.</title>
        <authorList>
            <person name="Kim T."/>
        </authorList>
    </citation>
    <scope>NUCLEOTIDE SEQUENCE [LARGE SCALE GENOMIC DNA]</scope>
    <source>
        <strain evidence="2">TK-2024</strain>
        <tissue evidence="2">Old leaves</tissue>
    </source>
</reference>
<dbReference type="Proteomes" id="UP001396334">
    <property type="component" value="Unassembled WGS sequence"/>
</dbReference>
<gene>
    <name evidence="2" type="ORF">V6N11_064759</name>
</gene>
<protein>
    <submittedName>
        <fullName evidence="2">Uncharacterized protein</fullName>
    </submittedName>
</protein>
<feature type="region of interest" description="Disordered" evidence="1">
    <location>
        <begin position="1"/>
        <end position="88"/>
    </location>
</feature>
<evidence type="ECO:0000256" key="1">
    <source>
        <dbReference type="SAM" id="MobiDB-lite"/>
    </source>
</evidence>
<organism evidence="2 3">
    <name type="scientific">Hibiscus sabdariffa</name>
    <name type="common">roselle</name>
    <dbReference type="NCBI Taxonomy" id="183260"/>
    <lineage>
        <taxon>Eukaryota</taxon>
        <taxon>Viridiplantae</taxon>
        <taxon>Streptophyta</taxon>
        <taxon>Embryophyta</taxon>
        <taxon>Tracheophyta</taxon>
        <taxon>Spermatophyta</taxon>
        <taxon>Magnoliopsida</taxon>
        <taxon>eudicotyledons</taxon>
        <taxon>Gunneridae</taxon>
        <taxon>Pentapetalae</taxon>
        <taxon>rosids</taxon>
        <taxon>malvids</taxon>
        <taxon>Malvales</taxon>
        <taxon>Malvaceae</taxon>
        <taxon>Malvoideae</taxon>
        <taxon>Hibiscus</taxon>
    </lineage>
</organism>
<sequence length="137" mass="14395">MPPRRETRTTAGIVAEGQNIDEPSPHPPPFPPVPPARRGADGVPQAPQGCAAKDHRKHDCPKFAGGSSGHAVVVDAPGKGRGQRRGPFQRSIEVCRGVAYTVTIQPETGGPTMVYAHLEARNAIDVIAGFEGTSVIC</sequence>
<name>A0ABR2SI40_9ROSI</name>
<evidence type="ECO:0000313" key="2">
    <source>
        <dbReference type="EMBL" id="KAK9024853.1"/>
    </source>
</evidence>
<evidence type="ECO:0000313" key="3">
    <source>
        <dbReference type="Proteomes" id="UP001396334"/>
    </source>
</evidence>
<accession>A0ABR2SI40</accession>
<proteinExistence type="predicted"/>
<keyword evidence="3" id="KW-1185">Reference proteome</keyword>
<comment type="caution">
    <text evidence="2">The sequence shown here is derived from an EMBL/GenBank/DDBJ whole genome shotgun (WGS) entry which is preliminary data.</text>
</comment>
<dbReference type="EMBL" id="JBBPBN010000014">
    <property type="protein sequence ID" value="KAK9024853.1"/>
    <property type="molecule type" value="Genomic_DNA"/>
</dbReference>
<feature type="compositionally biased region" description="Pro residues" evidence="1">
    <location>
        <begin position="25"/>
        <end position="35"/>
    </location>
</feature>